<dbReference type="GO" id="GO:0030655">
    <property type="term" value="P:beta-lactam antibiotic catabolic process"/>
    <property type="evidence" value="ECO:0007669"/>
    <property type="project" value="InterPro"/>
</dbReference>
<dbReference type="PANTHER" id="PTHR35333">
    <property type="entry name" value="BETA-LACTAMASE"/>
    <property type="match status" value="1"/>
</dbReference>
<evidence type="ECO:0000256" key="5">
    <source>
        <dbReference type="ARBA" id="ARBA00023251"/>
    </source>
</evidence>
<dbReference type="EC" id="3.5.2.6" evidence="3 6"/>
<dbReference type="AlphaFoldDB" id="A0A7X1E414"/>
<evidence type="ECO:0000256" key="7">
    <source>
        <dbReference type="SAM" id="MobiDB-lite"/>
    </source>
</evidence>
<dbReference type="InterPro" id="IPR000871">
    <property type="entry name" value="Beta-lactam_class-A"/>
</dbReference>
<dbReference type="PROSITE" id="PS00146">
    <property type="entry name" value="BETA_LACTAMASE_A"/>
    <property type="match status" value="1"/>
</dbReference>
<evidence type="ECO:0000313" key="9">
    <source>
        <dbReference type="EMBL" id="MBC2602105.1"/>
    </source>
</evidence>
<evidence type="ECO:0000256" key="6">
    <source>
        <dbReference type="RuleBase" id="RU361140"/>
    </source>
</evidence>
<organism evidence="9 10">
    <name type="scientific">Puniceicoccus vermicola</name>
    <dbReference type="NCBI Taxonomy" id="388746"/>
    <lineage>
        <taxon>Bacteria</taxon>
        <taxon>Pseudomonadati</taxon>
        <taxon>Verrucomicrobiota</taxon>
        <taxon>Opitutia</taxon>
        <taxon>Puniceicoccales</taxon>
        <taxon>Puniceicoccaceae</taxon>
        <taxon>Puniceicoccus</taxon>
    </lineage>
</organism>
<dbReference type="GO" id="GO:0046677">
    <property type="term" value="P:response to antibiotic"/>
    <property type="evidence" value="ECO:0007669"/>
    <property type="project" value="UniProtKB-UniRule"/>
</dbReference>
<gene>
    <name evidence="9" type="primary">bla</name>
    <name evidence="9" type="ORF">H5P30_09985</name>
</gene>
<evidence type="ECO:0000313" key="10">
    <source>
        <dbReference type="Proteomes" id="UP000525652"/>
    </source>
</evidence>
<dbReference type="NCBIfam" id="NF033103">
    <property type="entry name" value="bla_class_A"/>
    <property type="match status" value="1"/>
</dbReference>
<dbReference type="InterPro" id="IPR023650">
    <property type="entry name" value="Beta-lactam_class-A_AS"/>
</dbReference>
<protein>
    <recommendedName>
        <fullName evidence="3 6">Beta-lactamase</fullName>
        <ecNumber evidence="3 6">3.5.2.6</ecNumber>
    </recommendedName>
</protein>
<evidence type="ECO:0000256" key="2">
    <source>
        <dbReference type="ARBA" id="ARBA00009009"/>
    </source>
</evidence>
<dbReference type="PANTHER" id="PTHR35333:SF3">
    <property type="entry name" value="BETA-LACTAMASE-TYPE TRANSPEPTIDASE FOLD CONTAINING PROTEIN"/>
    <property type="match status" value="1"/>
</dbReference>
<keyword evidence="4 6" id="KW-0378">Hydrolase</keyword>
<dbReference type="InterPro" id="IPR012338">
    <property type="entry name" value="Beta-lactam/transpept-like"/>
</dbReference>
<name>A0A7X1E414_9BACT</name>
<comment type="similarity">
    <text evidence="2 6">Belongs to the class-A beta-lactamase family.</text>
</comment>
<proteinExistence type="inferred from homology"/>
<evidence type="ECO:0000256" key="1">
    <source>
        <dbReference type="ARBA" id="ARBA00001526"/>
    </source>
</evidence>
<dbReference type="GO" id="GO:0008800">
    <property type="term" value="F:beta-lactamase activity"/>
    <property type="evidence" value="ECO:0007669"/>
    <property type="project" value="UniProtKB-UniRule"/>
</dbReference>
<dbReference type="Pfam" id="PF13354">
    <property type="entry name" value="Beta-lactamase2"/>
    <property type="match status" value="1"/>
</dbReference>
<dbReference type="Gene3D" id="3.40.710.10">
    <property type="entry name" value="DD-peptidase/beta-lactamase superfamily"/>
    <property type="match status" value="1"/>
</dbReference>
<dbReference type="Proteomes" id="UP000525652">
    <property type="component" value="Unassembled WGS sequence"/>
</dbReference>
<feature type="region of interest" description="Disordered" evidence="7">
    <location>
        <begin position="148"/>
        <end position="181"/>
    </location>
</feature>
<keyword evidence="5 6" id="KW-0046">Antibiotic resistance</keyword>
<comment type="catalytic activity">
    <reaction evidence="1 6">
        <text>a beta-lactam + H2O = a substituted beta-amino acid</text>
        <dbReference type="Rhea" id="RHEA:20401"/>
        <dbReference type="ChEBI" id="CHEBI:15377"/>
        <dbReference type="ChEBI" id="CHEBI:35627"/>
        <dbReference type="ChEBI" id="CHEBI:140347"/>
        <dbReference type="EC" id="3.5.2.6"/>
    </reaction>
</comment>
<comment type="caution">
    <text evidence="9">The sequence shown here is derived from an EMBL/GenBank/DDBJ whole genome shotgun (WGS) entry which is preliminary data.</text>
</comment>
<dbReference type="EMBL" id="JACHVA010000082">
    <property type="protein sequence ID" value="MBC2602105.1"/>
    <property type="molecule type" value="Genomic_DNA"/>
</dbReference>
<keyword evidence="10" id="KW-1185">Reference proteome</keyword>
<evidence type="ECO:0000256" key="4">
    <source>
        <dbReference type="ARBA" id="ARBA00022801"/>
    </source>
</evidence>
<dbReference type="SUPFAM" id="SSF56601">
    <property type="entry name" value="beta-lactamase/transpeptidase-like"/>
    <property type="match status" value="1"/>
</dbReference>
<evidence type="ECO:0000259" key="8">
    <source>
        <dbReference type="Pfam" id="PF13354"/>
    </source>
</evidence>
<feature type="domain" description="Beta-lactamase class A catalytic" evidence="8">
    <location>
        <begin position="42"/>
        <end position="261"/>
    </location>
</feature>
<accession>A0A7X1E414</accession>
<evidence type="ECO:0000256" key="3">
    <source>
        <dbReference type="ARBA" id="ARBA00012865"/>
    </source>
</evidence>
<reference evidence="9 10" key="1">
    <citation type="submission" date="2020-07" db="EMBL/GenBank/DDBJ databases">
        <authorList>
            <person name="Feng X."/>
        </authorList>
    </citation>
    <scope>NUCLEOTIDE SEQUENCE [LARGE SCALE GENOMIC DNA]</scope>
    <source>
        <strain evidence="9 10">JCM14086</strain>
    </source>
</reference>
<sequence>MCSRLLGILMCVIFTGLSYVSAGSRFQDSLHELESVNDCRIGVAVLDAGDGRRWGYHANERFAMASTFKALLAGVVLARVDAGQEDLERIVSYDESDLLSYAPVTSQNLKDGAGGMTVSDLCQAAVVWSDNTAANLLLISIGGPEGFTESLRESGDPTTRLDRMEPDLNTNEPGDDRDTTTPVAMVDSLERFLVGAILSEDSQDLLAQWMINCETGRQKLRAGLDDSWKVGDKTGSGARGASNDVAIAWPPGRDSILIAVFLSGPGIERDEQNAIIAQVGQIITAELAE</sequence>
<dbReference type="PRINTS" id="PR00118">
    <property type="entry name" value="BLACTAMASEA"/>
</dbReference>
<dbReference type="InterPro" id="IPR045155">
    <property type="entry name" value="Beta-lactam_cat"/>
</dbReference>
<feature type="compositionally biased region" description="Basic and acidic residues" evidence="7">
    <location>
        <begin position="150"/>
        <end position="166"/>
    </location>
</feature>